<evidence type="ECO:0000313" key="3">
    <source>
        <dbReference type="Proteomes" id="UP000092993"/>
    </source>
</evidence>
<dbReference type="OrthoDB" id="2755095at2759"/>
<dbReference type="AlphaFoldDB" id="A0A1C7LK75"/>
<dbReference type="Proteomes" id="UP000092993">
    <property type="component" value="Unassembled WGS sequence"/>
</dbReference>
<proteinExistence type="predicted"/>
<comment type="caution">
    <text evidence="2">The sequence shown here is derived from an EMBL/GenBank/DDBJ whole genome shotgun (WGS) entry which is preliminary data.</text>
</comment>
<organism evidence="2 3">
    <name type="scientific">Grifola frondosa</name>
    <name type="common">Maitake</name>
    <name type="synonym">Polyporus frondosus</name>
    <dbReference type="NCBI Taxonomy" id="5627"/>
    <lineage>
        <taxon>Eukaryota</taxon>
        <taxon>Fungi</taxon>
        <taxon>Dikarya</taxon>
        <taxon>Basidiomycota</taxon>
        <taxon>Agaricomycotina</taxon>
        <taxon>Agaricomycetes</taxon>
        <taxon>Polyporales</taxon>
        <taxon>Grifolaceae</taxon>
        <taxon>Grifola</taxon>
    </lineage>
</organism>
<keyword evidence="3" id="KW-1185">Reference proteome</keyword>
<dbReference type="STRING" id="5627.A0A1C7LK75"/>
<feature type="region of interest" description="Disordered" evidence="1">
    <location>
        <begin position="1"/>
        <end position="21"/>
    </location>
</feature>
<reference evidence="2 3" key="1">
    <citation type="submission" date="2016-03" db="EMBL/GenBank/DDBJ databases">
        <title>Whole genome sequencing of Grifola frondosa 9006-11.</title>
        <authorList>
            <person name="Min B."/>
            <person name="Park H."/>
            <person name="Kim J.-G."/>
            <person name="Cho H."/>
            <person name="Oh Y.-L."/>
            <person name="Kong W.-S."/>
            <person name="Choi I.-G."/>
        </authorList>
    </citation>
    <scope>NUCLEOTIDE SEQUENCE [LARGE SCALE GENOMIC DNA]</scope>
    <source>
        <strain evidence="2 3">9006-11</strain>
    </source>
</reference>
<accession>A0A1C7LK75</accession>
<evidence type="ECO:0000313" key="2">
    <source>
        <dbReference type="EMBL" id="OBZ65133.1"/>
    </source>
</evidence>
<dbReference type="EMBL" id="LUGG01000054">
    <property type="protein sequence ID" value="OBZ65133.1"/>
    <property type="molecule type" value="Genomic_DNA"/>
</dbReference>
<name>A0A1C7LK75_GRIFR</name>
<evidence type="ECO:0000256" key="1">
    <source>
        <dbReference type="SAM" id="MobiDB-lite"/>
    </source>
</evidence>
<sequence>MVKDPWPRWQEPMPKQKNQTNVPFLNSNFTANVNHPNNRILIKTQFDWMKVNIVIMHELAKKSWNGFKSAYMAQEDAEKQIMHKTAAINSQQQLHHKEKYKKLADAKIIEAYKQKHGIDSLNLVAVDPMSDEASGPEDGEDKLKWKCRMAEKEGMGDMAESILEKLSFFEIIHLNWCSKEVSEN</sequence>
<gene>
    <name evidence="2" type="ORF">A0H81_14880</name>
</gene>
<protein>
    <submittedName>
        <fullName evidence="2">Uncharacterized protein</fullName>
    </submittedName>
</protein>